<accession>R0MIZ2</accession>
<dbReference type="Proteomes" id="UP000016927">
    <property type="component" value="Unassembled WGS sequence"/>
</dbReference>
<organism evidence="1 2">
    <name type="scientific">Nosema bombycis (strain CQ1 / CVCC 102059)</name>
    <name type="common">Microsporidian parasite</name>
    <name type="synonym">Pebrine of silkworm</name>
    <dbReference type="NCBI Taxonomy" id="578461"/>
    <lineage>
        <taxon>Eukaryota</taxon>
        <taxon>Fungi</taxon>
        <taxon>Fungi incertae sedis</taxon>
        <taxon>Microsporidia</taxon>
        <taxon>Nosematidae</taxon>
        <taxon>Nosema</taxon>
    </lineage>
</organism>
<dbReference type="EMBL" id="KB909276">
    <property type="protein sequence ID" value="EOB12768.1"/>
    <property type="molecule type" value="Genomic_DNA"/>
</dbReference>
<proteinExistence type="predicted"/>
<evidence type="ECO:0000313" key="1">
    <source>
        <dbReference type="EMBL" id="EOB12768.1"/>
    </source>
</evidence>
<protein>
    <submittedName>
        <fullName evidence="1">Uncharacterized protein</fullName>
    </submittedName>
</protein>
<dbReference type="VEuPathDB" id="MicrosporidiaDB:NBO_368g0003"/>
<sequence length="68" mass="8045">MSYTHMPIYIRIPIYICLIDIRPIYKSAHFYPYPTSTPTYPHTHTHPPFLPYYPPPSLLTSLLIKIIK</sequence>
<evidence type="ECO:0000313" key="2">
    <source>
        <dbReference type="Proteomes" id="UP000016927"/>
    </source>
</evidence>
<dbReference type="HOGENOM" id="CLU_2794582_0_0_1"/>
<reference evidence="1 2" key="1">
    <citation type="journal article" date="2013" name="BMC Genomics">
        <title>Comparative genomics of parasitic silkworm microsporidia reveal an association between genome expansion and host adaptation.</title>
        <authorList>
            <person name="Pan G."/>
            <person name="Xu J."/>
            <person name="Li T."/>
            <person name="Xia Q."/>
            <person name="Liu S.L."/>
            <person name="Zhang G."/>
            <person name="Li S."/>
            <person name="Li C."/>
            <person name="Liu H."/>
            <person name="Yang L."/>
            <person name="Liu T."/>
            <person name="Zhang X."/>
            <person name="Wu Z."/>
            <person name="Fan W."/>
            <person name="Dang X."/>
            <person name="Xiang H."/>
            <person name="Tao M."/>
            <person name="Li Y."/>
            <person name="Hu J."/>
            <person name="Li Z."/>
            <person name="Lin L."/>
            <person name="Luo J."/>
            <person name="Geng L."/>
            <person name="Wang L."/>
            <person name="Long M."/>
            <person name="Wan Y."/>
            <person name="He N."/>
            <person name="Zhang Z."/>
            <person name="Lu C."/>
            <person name="Keeling P.J."/>
            <person name="Wang J."/>
            <person name="Xiang Z."/>
            <person name="Zhou Z."/>
        </authorList>
    </citation>
    <scope>NUCLEOTIDE SEQUENCE [LARGE SCALE GENOMIC DNA]</scope>
    <source>
        <strain evidence="2">CQ1 / CVCC 102059</strain>
    </source>
</reference>
<gene>
    <name evidence="1" type="ORF">NBO_368g0003</name>
</gene>
<keyword evidence="2" id="KW-1185">Reference proteome</keyword>
<name>R0MIZ2_NOSB1</name>
<dbReference type="AlphaFoldDB" id="R0MIZ2"/>